<dbReference type="GO" id="GO:0005524">
    <property type="term" value="F:ATP binding"/>
    <property type="evidence" value="ECO:0007669"/>
    <property type="project" value="InterPro"/>
</dbReference>
<feature type="domain" description="Pyruvate phosphate dikinase AMP/ATP-binding" evidence="2">
    <location>
        <begin position="247"/>
        <end position="304"/>
    </location>
</feature>
<dbReference type="Gene3D" id="3.50.30.10">
    <property type="entry name" value="Phosphohistidine domain"/>
    <property type="match status" value="1"/>
</dbReference>
<dbReference type="InterPro" id="IPR008279">
    <property type="entry name" value="PEP-util_enz_mobile_dom"/>
</dbReference>
<dbReference type="Gene3D" id="3.30.470.20">
    <property type="entry name" value="ATP-grasp fold, B domain"/>
    <property type="match status" value="2"/>
</dbReference>
<dbReference type="InterPro" id="IPR051549">
    <property type="entry name" value="PEP_Utilizing_Enz"/>
</dbReference>
<dbReference type="InterPro" id="IPR002192">
    <property type="entry name" value="PPDK_AMP/ATP-bd"/>
</dbReference>
<accession>A0A6N8F2U8</accession>
<feature type="domain" description="PEP-utilising enzyme mobile" evidence="1">
    <location>
        <begin position="723"/>
        <end position="793"/>
    </location>
</feature>
<dbReference type="GO" id="GO:0016301">
    <property type="term" value="F:kinase activity"/>
    <property type="evidence" value="ECO:0007669"/>
    <property type="project" value="UniProtKB-KW"/>
</dbReference>
<comment type="caution">
    <text evidence="3">The sequence shown here is derived from an EMBL/GenBank/DDBJ whole genome shotgun (WGS) entry which is preliminary data.</text>
</comment>
<dbReference type="Pfam" id="PF01326">
    <property type="entry name" value="PPDK_N"/>
    <property type="match status" value="2"/>
</dbReference>
<dbReference type="PANTHER" id="PTHR43615">
    <property type="entry name" value="PHOSPHOENOLPYRUVATE SYNTHASE-RELATED"/>
    <property type="match status" value="1"/>
</dbReference>
<dbReference type="EMBL" id="WNZZ01000018">
    <property type="protein sequence ID" value="MUG24812.1"/>
    <property type="molecule type" value="Genomic_DNA"/>
</dbReference>
<evidence type="ECO:0000313" key="4">
    <source>
        <dbReference type="Proteomes" id="UP000442469"/>
    </source>
</evidence>
<dbReference type="InterPro" id="IPR013815">
    <property type="entry name" value="ATP_grasp_subdomain_1"/>
</dbReference>
<dbReference type="InterPro" id="IPR036637">
    <property type="entry name" value="Phosphohistidine_dom_sf"/>
</dbReference>
<reference evidence="3 4" key="1">
    <citation type="submission" date="2019-11" db="EMBL/GenBank/DDBJ databases">
        <title>Draft genome sequences of five Paenibacillus species of dairy origin.</title>
        <authorList>
            <person name="Olajide A.M."/>
            <person name="Chen S."/>
            <person name="Lapointe G."/>
        </authorList>
    </citation>
    <scope>NUCLEOTIDE SEQUENCE [LARGE SCALE GENOMIC DNA]</scope>
    <source>
        <strain evidence="3 4">3CT49</strain>
    </source>
</reference>
<dbReference type="SUPFAM" id="SSF56059">
    <property type="entry name" value="Glutathione synthetase ATP-binding domain-like"/>
    <property type="match status" value="1"/>
</dbReference>
<dbReference type="Proteomes" id="UP000442469">
    <property type="component" value="Unassembled WGS sequence"/>
</dbReference>
<sequence length="813" mass="90562">MRRSRASAASIRGIGMYIRWLENASHEDFAEVGGKGANLGEMLRLGLPVPQGFCITAAAYRAAVSSCNLREKLNESVQRRDWAACAAEAKAYFSGLALPEELLSVLVLSYRSLGEGAVAVRSSATAEDLADATFAGQQETYLNIEEENEFLAAVRKCWASLWSERALHYRDTRNVAHFATDLCVVVQRMVPAEVAGVLFTVDPVSEDRGRMLIEAASGLGEALVSGQTAGDVFKLDRRGANLILVADEFSQPPVLAEATILELGRMGLLLEEHFGCPQDIEFAVTEEGIWLLQARPITTLSEEEVFLPPELKLRPIQKLVMSKVIERFPLAPKPLDIVTAEIFIGGSMYVFDQFGFSFPVRSRADELEAWAHAFRIPNPKPTFRLIGLPPRLANLLRRDWKVWWDEERRERLEKECAPAPLESLTAGELLSRFQTISLVWGETMKERAYGTFVMNIVEQLLKIHLVLALGPRKVEEALADLLQDLGTRTTEVNQALWDLAAAAQAHPNDGEYLQESMAGFLQKYGHREGVTWYLSTPVWRNDPRPVHSLLRGLARLDGYPFASRSDRQRRTRERIGKRLRFLPGFRSSFNRLADLYRNLQIFEENSHFDLTRPLAALQEISIQCGERLCAQGWLQRPEDVFYLFREEMFDWLSGNVPPLADARKLIERRKLTYRRLNNRWQSKLALADKGGPSSTLTGKAASTGVVRGKARIIGSEMDFHLLEPGEILVCPYTNPSWTPLFASAAAVVTETGNAVSHAAIVAREYGIPAVMGVPGATKQIVNGQEIVVDGGKGTVILGQRTAYDLASERTVGL</sequence>
<feature type="domain" description="Pyruvate phosphate dikinase AMP/ATP-binding" evidence="2">
    <location>
        <begin position="31"/>
        <end position="241"/>
    </location>
</feature>
<dbReference type="AlphaFoldDB" id="A0A6N8F2U8"/>
<evidence type="ECO:0000259" key="1">
    <source>
        <dbReference type="Pfam" id="PF00391"/>
    </source>
</evidence>
<proteinExistence type="predicted"/>
<keyword evidence="3" id="KW-0670">Pyruvate</keyword>
<keyword evidence="3" id="KW-0808">Transferase</keyword>
<evidence type="ECO:0000259" key="2">
    <source>
        <dbReference type="Pfam" id="PF01326"/>
    </source>
</evidence>
<gene>
    <name evidence="3" type="ORF">GNQ08_20810</name>
</gene>
<protein>
    <submittedName>
        <fullName evidence="3">Pyruvate kinase</fullName>
    </submittedName>
</protein>
<dbReference type="PANTHER" id="PTHR43615:SF1">
    <property type="entry name" value="PPDK_N DOMAIN-CONTAINING PROTEIN"/>
    <property type="match status" value="1"/>
</dbReference>
<name>A0A6N8F2U8_PAEMA</name>
<dbReference type="SUPFAM" id="SSF52009">
    <property type="entry name" value="Phosphohistidine domain"/>
    <property type="match status" value="1"/>
</dbReference>
<keyword evidence="3" id="KW-0418">Kinase</keyword>
<evidence type="ECO:0000313" key="3">
    <source>
        <dbReference type="EMBL" id="MUG24812.1"/>
    </source>
</evidence>
<dbReference type="Gene3D" id="3.30.1490.20">
    <property type="entry name" value="ATP-grasp fold, A domain"/>
    <property type="match status" value="1"/>
</dbReference>
<organism evidence="3 4">
    <name type="scientific">Paenibacillus macerans</name>
    <name type="common">Bacillus macerans</name>
    <dbReference type="NCBI Taxonomy" id="44252"/>
    <lineage>
        <taxon>Bacteria</taxon>
        <taxon>Bacillati</taxon>
        <taxon>Bacillota</taxon>
        <taxon>Bacilli</taxon>
        <taxon>Bacillales</taxon>
        <taxon>Paenibacillaceae</taxon>
        <taxon>Paenibacillus</taxon>
    </lineage>
</organism>
<dbReference type="Pfam" id="PF00391">
    <property type="entry name" value="PEP-utilizers"/>
    <property type="match status" value="1"/>
</dbReference>